<dbReference type="Gene3D" id="3.90.180.10">
    <property type="entry name" value="Medium-chain alcohol dehydrogenases, catalytic domain"/>
    <property type="match status" value="1"/>
</dbReference>
<protein>
    <submittedName>
        <fullName evidence="8">Alcohol dehydrogenase</fullName>
    </submittedName>
</protein>
<evidence type="ECO:0000313" key="10">
    <source>
        <dbReference type="Proteomes" id="UP000060513"/>
    </source>
</evidence>
<keyword evidence="4 6" id="KW-0862">Zinc</keyword>
<dbReference type="Gene3D" id="3.40.50.720">
    <property type="entry name" value="NAD(P)-binding Rossmann-like Domain"/>
    <property type="match status" value="1"/>
</dbReference>
<dbReference type="EMBL" id="CP011340">
    <property type="protein sequence ID" value="ALC25445.1"/>
    <property type="molecule type" value="Genomic_DNA"/>
</dbReference>
<evidence type="ECO:0000256" key="6">
    <source>
        <dbReference type="RuleBase" id="RU361277"/>
    </source>
</evidence>
<keyword evidence="5" id="KW-0560">Oxidoreductase</keyword>
<dbReference type="SMART" id="SM00829">
    <property type="entry name" value="PKS_ER"/>
    <property type="match status" value="1"/>
</dbReference>
<proteinExistence type="inferred from homology"/>
<dbReference type="PROSITE" id="PS00059">
    <property type="entry name" value="ADH_ZINC"/>
    <property type="match status" value="1"/>
</dbReference>
<dbReference type="InterPro" id="IPR011032">
    <property type="entry name" value="GroES-like_sf"/>
</dbReference>
<gene>
    <name evidence="8" type="ORF">SPRI_0214</name>
    <name evidence="9" type="ORF">SPRI_7139</name>
</gene>
<organism evidence="8">
    <name type="scientific">Streptomyces pristinaespiralis</name>
    <dbReference type="NCBI Taxonomy" id="38300"/>
    <lineage>
        <taxon>Bacteria</taxon>
        <taxon>Bacillati</taxon>
        <taxon>Actinomycetota</taxon>
        <taxon>Actinomycetes</taxon>
        <taxon>Kitasatosporales</taxon>
        <taxon>Streptomycetaceae</taxon>
        <taxon>Streptomyces</taxon>
    </lineage>
</organism>
<dbReference type="KEGG" id="spri:SPRI_0214"/>
<evidence type="ECO:0000256" key="1">
    <source>
        <dbReference type="ARBA" id="ARBA00001947"/>
    </source>
</evidence>
<dbReference type="Pfam" id="PF08240">
    <property type="entry name" value="ADH_N"/>
    <property type="match status" value="1"/>
</dbReference>
<dbReference type="Proteomes" id="UP000060513">
    <property type="component" value="Chromosome"/>
</dbReference>
<dbReference type="InterPro" id="IPR036291">
    <property type="entry name" value="NAD(P)-bd_dom_sf"/>
</dbReference>
<accession>A0A0M4DLY0</accession>
<dbReference type="SUPFAM" id="SSF51735">
    <property type="entry name" value="NAD(P)-binding Rossmann-fold domains"/>
    <property type="match status" value="1"/>
</dbReference>
<comment type="similarity">
    <text evidence="2 6">Belongs to the zinc-containing alcohol dehydrogenase family.</text>
</comment>
<evidence type="ECO:0000256" key="3">
    <source>
        <dbReference type="ARBA" id="ARBA00022723"/>
    </source>
</evidence>
<evidence type="ECO:0000259" key="7">
    <source>
        <dbReference type="SMART" id="SM00829"/>
    </source>
</evidence>
<dbReference type="InterPro" id="IPR020843">
    <property type="entry name" value="ER"/>
</dbReference>
<dbReference type="KEGG" id="spri:SPRI_7139"/>
<dbReference type="EMBL" id="CP011340">
    <property type="protein sequence ID" value="ALC18520.1"/>
    <property type="molecule type" value="Genomic_DNA"/>
</dbReference>
<evidence type="ECO:0000256" key="2">
    <source>
        <dbReference type="ARBA" id="ARBA00008072"/>
    </source>
</evidence>
<evidence type="ECO:0000313" key="8">
    <source>
        <dbReference type="EMBL" id="ALC18520.1"/>
    </source>
</evidence>
<dbReference type="PANTHER" id="PTHR42813:SF4">
    <property type="entry name" value="NADP-DEPENDENT ISOPROPANOL DEHYDROGENASE"/>
    <property type="match status" value="1"/>
</dbReference>
<evidence type="ECO:0000256" key="5">
    <source>
        <dbReference type="ARBA" id="ARBA00023002"/>
    </source>
</evidence>
<evidence type="ECO:0000256" key="4">
    <source>
        <dbReference type="ARBA" id="ARBA00022833"/>
    </source>
</evidence>
<keyword evidence="3 6" id="KW-0479">Metal-binding</keyword>
<dbReference type="PANTHER" id="PTHR42813">
    <property type="entry name" value="ZINC-TYPE ALCOHOL DEHYDROGENASE-LIKE"/>
    <property type="match status" value="1"/>
</dbReference>
<dbReference type="GO" id="GO:0008270">
    <property type="term" value="F:zinc ion binding"/>
    <property type="evidence" value="ECO:0007669"/>
    <property type="project" value="InterPro"/>
</dbReference>
<dbReference type="GO" id="GO:0016491">
    <property type="term" value="F:oxidoreductase activity"/>
    <property type="evidence" value="ECO:0007669"/>
    <property type="project" value="UniProtKB-KW"/>
</dbReference>
<reference evidence="8 10" key="1">
    <citation type="submission" date="2015-08" db="EMBL/GenBank/DDBJ databases">
        <title>Genome sequence of the pristinamycin over-producing bacterium Streptomyces pristinaespiralis HCCB10218.</title>
        <authorList>
            <person name="Tian J."/>
            <person name="Yang J."/>
            <person name="Li L."/>
            <person name="Ruan L."/>
            <person name="Wei W."/>
            <person name="Zheng G."/>
            <person name="Wei Z."/>
            <person name="Yang S."/>
            <person name="Ge M."/>
            <person name="Jiang W."/>
            <person name="Lu Y."/>
        </authorList>
    </citation>
    <scope>NUCLEOTIDE SEQUENCE [LARGE SCALE GENOMIC DNA]</scope>
    <source>
        <strain evidence="8 10">HCCB 10218</strain>
    </source>
</reference>
<dbReference type="STRING" id="38300.SPRI_0214"/>
<dbReference type="Pfam" id="PF00107">
    <property type="entry name" value="ADH_zinc_N"/>
    <property type="match status" value="1"/>
</dbReference>
<dbReference type="CDD" id="cd08285">
    <property type="entry name" value="NADP_ADH"/>
    <property type="match status" value="1"/>
</dbReference>
<dbReference type="PATRIC" id="fig|38300.4.peg.226"/>
<dbReference type="InterPro" id="IPR002328">
    <property type="entry name" value="ADH_Zn_CS"/>
</dbReference>
<feature type="domain" description="Enoyl reductase (ER)" evidence="7">
    <location>
        <begin position="60"/>
        <end position="384"/>
    </location>
</feature>
<dbReference type="InterPro" id="IPR013149">
    <property type="entry name" value="ADH-like_C"/>
</dbReference>
<sequence>MSLEQLLAPRTARGGAIRVPMAQRFPLTGKSRQEDETVRAFVMKEIGKVAFMDKPVPDVGSRDALVRTTKALICTSDSHTVQGGIGPREDLTLGHEAVGVVESVGSDVKDFRPGDRVLVGAITPDWGDLASQNGHPSQSGGPLGGFKFANLKDGVFAEFFHVGDADANLAKIPDRIPDEAAVYCADMLSTGFMGAEHGNIPMGGTVAVLAQGPVGLMATAGARLLGAGLVIGVESVPSRQELARHYGADEIVDFTHEDVTERVLELTGGQGVDTAIEALGADVTFRTCVEITKPGGTISNIGYFGSGDHVSIPRVAWGVGMADKTIASGLCPGGRLRMERLLRVLEKGRLDPTRMTTHTYSFDEMERAFEVSDKKLEDVVKVLVSF</sequence>
<comment type="cofactor">
    <cofactor evidence="1 6">
        <name>Zn(2+)</name>
        <dbReference type="ChEBI" id="CHEBI:29105"/>
    </cofactor>
</comment>
<dbReference type="AlphaFoldDB" id="A0A0M4DLY0"/>
<name>A0A0M4DLY0_STRPR</name>
<dbReference type="InterPro" id="IPR013154">
    <property type="entry name" value="ADH-like_N"/>
</dbReference>
<evidence type="ECO:0000313" key="9">
    <source>
        <dbReference type="EMBL" id="ALC25445.1"/>
    </source>
</evidence>
<dbReference type="SUPFAM" id="SSF50129">
    <property type="entry name" value="GroES-like"/>
    <property type="match status" value="1"/>
</dbReference>